<organism evidence="1">
    <name type="scientific">marine sediment metagenome</name>
    <dbReference type="NCBI Taxonomy" id="412755"/>
    <lineage>
        <taxon>unclassified sequences</taxon>
        <taxon>metagenomes</taxon>
        <taxon>ecological metagenomes</taxon>
    </lineage>
</organism>
<name>A0A0F9AL97_9ZZZZ</name>
<proteinExistence type="predicted"/>
<gene>
    <name evidence="1" type="ORF">LCGC14_2898720</name>
</gene>
<dbReference type="AlphaFoldDB" id="A0A0F9AL97"/>
<protein>
    <submittedName>
        <fullName evidence="1">Uncharacterized protein</fullName>
    </submittedName>
</protein>
<comment type="caution">
    <text evidence="1">The sequence shown here is derived from an EMBL/GenBank/DDBJ whole genome shotgun (WGS) entry which is preliminary data.</text>
</comment>
<reference evidence="1" key="1">
    <citation type="journal article" date="2015" name="Nature">
        <title>Complex archaea that bridge the gap between prokaryotes and eukaryotes.</title>
        <authorList>
            <person name="Spang A."/>
            <person name="Saw J.H."/>
            <person name="Jorgensen S.L."/>
            <person name="Zaremba-Niedzwiedzka K."/>
            <person name="Martijn J."/>
            <person name="Lind A.E."/>
            <person name="van Eijk R."/>
            <person name="Schleper C."/>
            <person name="Guy L."/>
            <person name="Ettema T.J."/>
        </authorList>
    </citation>
    <scope>NUCLEOTIDE SEQUENCE</scope>
</reference>
<accession>A0A0F9AL97</accession>
<evidence type="ECO:0000313" key="1">
    <source>
        <dbReference type="EMBL" id="KKK72951.1"/>
    </source>
</evidence>
<dbReference type="EMBL" id="LAZR01057002">
    <property type="protein sequence ID" value="KKK72951.1"/>
    <property type="molecule type" value="Genomic_DNA"/>
</dbReference>
<sequence length="62" mass="7346">MLHPDLVARMVRMLSPTELNRRKRQKLVELISEYVPEDRLKAILDEESRNTGDFYARDEMGL</sequence>